<dbReference type="Proteomes" id="UP000271925">
    <property type="component" value="Unassembled WGS sequence"/>
</dbReference>
<keyword evidence="3" id="KW-1185">Reference proteome</keyword>
<protein>
    <submittedName>
        <fullName evidence="1">Amine oxidase</fullName>
    </submittedName>
</protein>
<dbReference type="AlphaFoldDB" id="A0A3P1B8N1"/>
<evidence type="ECO:0000313" key="3">
    <source>
        <dbReference type="Proteomes" id="UP000271925"/>
    </source>
</evidence>
<name>A0A3P1B8N1_9BACT</name>
<accession>A0A3P1B8N1</accession>
<proteinExistence type="predicted"/>
<gene>
    <name evidence="2" type="ORF">EHT25_00195</name>
    <name evidence="1" type="ORF">EHT25_32460</name>
</gene>
<feature type="non-terminal residue" evidence="1">
    <location>
        <position position="42"/>
    </location>
</feature>
<reference evidence="1 3" key="1">
    <citation type="submission" date="2018-11" db="EMBL/GenBank/DDBJ databases">
        <authorList>
            <person name="Zhou Z."/>
            <person name="Wang G."/>
        </authorList>
    </citation>
    <scope>NUCLEOTIDE SEQUENCE [LARGE SCALE GENOMIC DNA]</scope>
    <source>
        <strain evidence="1 3">KCTC52004</strain>
    </source>
</reference>
<evidence type="ECO:0000313" key="2">
    <source>
        <dbReference type="EMBL" id="RRB09316.1"/>
    </source>
</evidence>
<dbReference type="EMBL" id="RQJO01000018">
    <property type="protein sequence ID" value="RRA97354.1"/>
    <property type="molecule type" value="Genomic_DNA"/>
</dbReference>
<organism evidence="1 3">
    <name type="scientific">Larkinella rosea</name>
    <dbReference type="NCBI Taxonomy" id="2025312"/>
    <lineage>
        <taxon>Bacteria</taxon>
        <taxon>Pseudomonadati</taxon>
        <taxon>Bacteroidota</taxon>
        <taxon>Cytophagia</taxon>
        <taxon>Cytophagales</taxon>
        <taxon>Spirosomataceae</taxon>
        <taxon>Larkinella</taxon>
    </lineage>
</organism>
<dbReference type="EMBL" id="RQJO01000005">
    <property type="protein sequence ID" value="RRB09316.1"/>
    <property type="molecule type" value="Genomic_DNA"/>
</dbReference>
<sequence length="42" mass="4875">MSVSFSNPFRSYWMAGYECTDKLNAWGNRVDFLQITGHLDCL</sequence>
<comment type="caution">
    <text evidence="1">The sequence shown here is derived from an EMBL/GenBank/DDBJ whole genome shotgun (WGS) entry which is preliminary data.</text>
</comment>
<evidence type="ECO:0000313" key="1">
    <source>
        <dbReference type="EMBL" id="RRA97354.1"/>
    </source>
</evidence>